<dbReference type="Proteomes" id="UP001473063">
    <property type="component" value="Unassembled WGS sequence"/>
</dbReference>
<keyword evidence="4" id="KW-1185">Reference proteome</keyword>
<feature type="compositionally biased region" description="Acidic residues" evidence="1">
    <location>
        <begin position="337"/>
        <end position="368"/>
    </location>
</feature>
<dbReference type="Pfam" id="PF06207">
    <property type="entry name" value="DUF1002"/>
    <property type="match status" value="1"/>
</dbReference>
<dbReference type="EMBL" id="JBBMEJ010000015">
    <property type="protein sequence ID" value="MEQ2371719.1"/>
    <property type="molecule type" value="Genomic_DNA"/>
</dbReference>
<accession>A0ABV1BGI2</accession>
<evidence type="ECO:0000313" key="4">
    <source>
        <dbReference type="Proteomes" id="UP001473063"/>
    </source>
</evidence>
<feature type="compositionally biased region" description="Acidic residues" evidence="1">
    <location>
        <begin position="415"/>
        <end position="428"/>
    </location>
</feature>
<organism evidence="3 4">
    <name type="scientific">Blautia aquisgranensis</name>
    <dbReference type="NCBI Taxonomy" id="3133153"/>
    <lineage>
        <taxon>Bacteria</taxon>
        <taxon>Bacillati</taxon>
        <taxon>Bacillota</taxon>
        <taxon>Clostridia</taxon>
        <taxon>Lachnospirales</taxon>
        <taxon>Lachnospiraceae</taxon>
        <taxon>Blautia</taxon>
    </lineage>
</organism>
<feature type="compositionally biased region" description="Acidic residues" evidence="1">
    <location>
        <begin position="377"/>
        <end position="402"/>
    </location>
</feature>
<reference evidence="3 4" key="1">
    <citation type="submission" date="2024-03" db="EMBL/GenBank/DDBJ databases">
        <title>Human intestinal bacterial collection.</title>
        <authorList>
            <person name="Pauvert C."/>
            <person name="Hitch T.C.A."/>
            <person name="Clavel T."/>
        </authorList>
    </citation>
    <scope>NUCLEOTIDE SEQUENCE [LARGE SCALE GENOMIC DNA]</scope>
    <source>
        <strain evidence="3 4">CLA-JM-H16</strain>
    </source>
</reference>
<feature type="compositionally biased region" description="Acidic residues" evidence="1">
    <location>
        <begin position="262"/>
        <end position="281"/>
    </location>
</feature>
<evidence type="ECO:0000313" key="3">
    <source>
        <dbReference type="EMBL" id="MEQ2371719.1"/>
    </source>
</evidence>
<dbReference type="RefSeq" id="WP_349057153.1">
    <property type="nucleotide sequence ID" value="NZ_JBBMEJ010000015.1"/>
</dbReference>
<dbReference type="InterPro" id="IPR009343">
    <property type="entry name" value="DUF1002"/>
</dbReference>
<sequence>MKKRNLIAALLCSACLVAGSVNPVLADASKVVTLGADLTDAQKQTMMKYFNVSADQVQVMTITNQDEHNHLDNIAPQSQIGTRTLSCAYVKPTQSGGIKVRTANLNWVTGNMIATTLSTSGVKNCEVVAACPMEVSGTGALTGIQMAYEKASGQKLDETKTKLANEEMVVTGNLADQVGKNEATTVVNQSKMDVIQNNVQNADEIQNIVVNVAEQNNVSVSQEEIDKIVSLLEKIAEQGYNYDDVKDTLEQVNANTTGQADEALDGETSDDTVEVDGDSSDDIVNNVDDSVLGDDVIQSSTEDPTLEEETGDSTDGSDNNETGIPEATDDGTYSESGTDESAGDESSTEESASDESGAEESTGDESASDESGAGESTGDESTADESGAEESAGDESSSDEASDAAASDETGIPEATEDADSSENESTDESAAADSTEIDTSVLSEDAKNNYDKLALFAKGEYQGDADSLLAATEDTEKMATVTLDEQTGKDLAQIVEKDYYDILKDGTDSYVADGTESFQSTELNMMDKKLKKLFGIDEADSTEDSNGEVDETATLLADVPQEDKQTLYSDTMQFLAGLYGENTASADESAAE</sequence>
<keyword evidence="2" id="KW-0732">Signal</keyword>
<gene>
    <name evidence="3" type="ORF">WMO28_12440</name>
</gene>
<feature type="chain" id="PRO_5046356829" evidence="2">
    <location>
        <begin position="27"/>
        <end position="593"/>
    </location>
</feature>
<evidence type="ECO:0000256" key="1">
    <source>
        <dbReference type="SAM" id="MobiDB-lite"/>
    </source>
</evidence>
<feature type="compositionally biased region" description="Polar residues" evidence="1">
    <location>
        <begin position="313"/>
        <end position="322"/>
    </location>
</feature>
<comment type="caution">
    <text evidence="3">The sequence shown here is derived from an EMBL/GenBank/DDBJ whole genome shotgun (WGS) entry which is preliminary data.</text>
</comment>
<feature type="region of interest" description="Disordered" evidence="1">
    <location>
        <begin position="257"/>
        <end position="446"/>
    </location>
</feature>
<feature type="signal peptide" evidence="2">
    <location>
        <begin position="1"/>
        <end position="26"/>
    </location>
</feature>
<protein>
    <submittedName>
        <fullName evidence="3">DUF1002 domain-containing protein</fullName>
    </submittedName>
</protein>
<proteinExistence type="predicted"/>
<name>A0ABV1BGI2_9FIRM</name>
<evidence type="ECO:0000256" key="2">
    <source>
        <dbReference type="SAM" id="SignalP"/>
    </source>
</evidence>